<dbReference type="GO" id="GO:0071782">
    <property type="term" value="C:endoplasmic reticulum tubular network"/>
    <property type="evidence" value="ECO:0007669"/>
    <property type="project" value="TreeGrafter"/>
</dbReference>
<proteinExistence type="inferred from homology"/>
<dbReference type="AlphaFoldDB" id="A0A673JPY4"/>
<keyword evidence="2" id="KW-0812">Transmembrane</keyword>
<dbReference type="GO" id="GO:0008017">
    <property type="term" value="F:microtubule binding"/>
    <property type="evidence" value="ECO:0007669"/>
    <property type="project" value="TreeGrafter"/>
</dbReference>
<dbReference type="GO" id="GO:0005881">
    <property type="term" value="C:cytoplasmic microtubule"/>
    <property type="evidence" value="ECO:0007669"/>
    <property type="project" value="TreeGrafter"/>
</dbReference>
<evidence type="ECO:0000256" key="2">
    <source>
        <dbReference type="RuleBase" id="RU362006"/>
    </source>
</evidence>
<comment type="caution">
    <text evidence="2">Lacks conserved residue(s) required for the propagation of feature annotation.</text>
</comment>
<evidence type="ECO:0000313" key="3">
    <source>
        <dbReference type="Ensembl" id="ENSSRHP00000055330.1"/>
    </source>
</evidence>
<dbReference type="Proteomes" id="UP000472270">
    <property type="component" value="Unassembled WGS sequence"/>
</dbReference>
<keyword evidence="4" id="KW-1185">Reference proteome</keyword>
<sequence>QKNLLANVFSLCSLAFGTLYPAYSSYKAVKTKNVKEYVKWMMYWIVFALFTTTISDIFVIMFPFYFELKIAFVIWLLSPYTKGSSVLYRKFVHPTLSNKETEIDEYITQAKDRSYETMMRFGKRGLNIAATAAVTAATKGQGVLSEKLRSFSMQDLTLIQNEDELQLDGTDDTHTAATLPRAKTVTRTGNIHTATVLTESNFME</sequence>
<evidence type="ECO:0000313" key="4">
    <source>
        <dbReference type="Proteomes" id="UP000472270"/>
    </source>
</evidence>
<reference evidence="3" key="1">
    <citation type="submission" date="2025-08" db="UniProtKB">
        <authorList>
            <consortium name="Ensembl"/>
        </authorList>
    </citation>
    <scope>IDENTIFICATION</scope>
</reference>
<dbReference type="PANTHER" id="PTHR12300">
    <property type="entry name" value="HVA22-LIKE PROTEINS"/>
    <property type="match status" value="1"/>
</dbReference>
<dbReference type="PANTHER" id="PTHR12300:SF29">
    <property type="entry name" value="RECEPTOR EXPRESSION-ENHANCING PROTEIN 2"/>
    <property type="match status" value="1"/>
</dbReference>
<protein>
    <recommendedName>
        <fullName evidence="2">Receptor expression-enhancing protein</fullName>
    </recommendedName>
</protein>
<comment type="subcellular location">
    <subcellularLocation>
        <location evidence="2">Membrane</location>
        <topology evidence="2">Multi-pass membrane protein</topology>
    </subcellularLocation>
</comment>
<dbReference type="Pfam" id="PF03134">
    <property type="entry name" value="TB2_DP1_HVA22"/>
    <property type="match status" value="1"/>
</dbReference>
<comment type="similarity">
    <text evidence="1 2">Belongs to the DP1 family.</text>
</comment>
<name>A0A673JPY4_9TELE</name>
<dbReference type="Ensembl" id="ENSSRHT00000056881.1">
    <property type="protein sequence ID" value="ENSSRHP00000055330.1"/>
    <property type="gene ID" value="ENSSRHG00000027864.1"/>
</dbReference>
<keyword evidence="2" id="KW-0472">Membrane</keyword>
<gene>
    <name evidence="3" type="primary">reep2</name>
</gene>
<evidence type="ECO:0000256" key="1">
    <source>
        <dbReference type="ARBA" id="ARBA00008573"/>
    </source>
</evidence>
<dbReference type="InterPro" id="IPR004345">
    <property type="entry name" value="TB2_DP1_HVA22"/>
</dbReference>
<dbReference type="GO" id="GO:0071786">
    <property type="term" value="P:endoplasmic reticulum tubular network organization"/>
    <property type="evidence" value="ECO:0007669"/>
    <property type="project" value="TreeGrafter"/>
</dbReference>
<dbReference type="GO" id="GO:0005789">
    <property type="term" value="C:endoplasmic reticulum membrane"/>
    <property type="evidence" value="ECO:0007669"/>
    <property type="project" value="TreeGrafter"/>
</dbReference>
<dbReference type="GO" id="GO:0031883">
    <property type="term" value="F:taste receptor binding"/>
    <property type="evidence" value="ECO:0007669"/>
    <property type="project" value="TreeGrafter"/>
</dbReference>
<accession>A0A673JPY4</accession>
<reference evidence="3" key="2">
    <citation type="submission" date="2025-09" db="UniProtKB">
        <authorList>
            <consortium name="Ensembl"/>
        </authorList>
    </citation>
    <scope>IDENTIFICATION</scope>
</reference>
<organism evidence="3 4">
    <name type="scientific">Sinocyclocheilus rhinocerous</name>
    <dbReference type="NCBI Taxonomy" id="307959"/>
    <lineage>
        <taxon>Eukaryota</taxon>
        <taxon>Metazoa</taxon>
        <taxon>Chordata</taxon>
        <taxon>Craniata</taxon>
        <taxon>Vertebrata</taxon>
        <taxon>Euteleostomi</taxon>
        <taxon>Actinopterygii</taxon>
        <taxon>Neopterygii</taxon>
        <taxon>Teleostei</taxon>
        <taxon>Ostariophysi</taxon>
        <taxon>Cypriniformes</taxon>
        <taxon>Cyprinidae</taxon>
        <taxon>Cyprininae</taxon>
        <taxon>Sinocyclocheilus</taxon>
    </lineage>
</organism>
<keyword evidence="2" id="KW-1133">Transmembrane helix</keyword>
<feature type="transmembrane region" description="Helical" evidence="2">
    <location>
        <begin position="41"/>
        <end position="66"/>
    </location>
</feature>